<proteinExistence type="predicted"/>
<evidence type="ECO:0000313" key="1">
    <source>
        <dbReference type="EMBL" id="GFJ94938.1"/>
    </source>
</evidence>
<dbReference type="AlphaFoldDB" id="A0A6V8LJ99"/>
<gene>
    <name evidence="1" type="ORF">Prum_085800</name>
</gene>
<dbReference type="Proteomes" id="UP000482960">
    <property type="component" value="Unassembled WGS sequence"/>
</dbReference>
<comment type="caution">
    <text evidence="1">The sequence shown here is derived from an EMBL/GenBank/DDBJ whole genome shotgun (WGS) entry which is preliminary data.</text>
</comment>
<reference evidence="1 2" key="1">
    <citation type="submission" date="2020-03" db="EMBL/GenBank/DDBJ databases">
        <title>Whole genome shotgun sequence of Phytohabitans rumicis NBRC 108638.</title>
        <authorList>
            <person name="Komaki H."/>
            <person name="Tamura T."/>
        </authorList>
    </citation>
    <scope>NUCLEOTIDE SEQUENCE [LARGE SCALE GENOMIC DNA]</scope>
    <source>
        <strain evidence="1 2">NBRC 108638</strain>
    </source>
</reference>
<reference evidence="1 2" key="2">
    <citation type="submission" date="2020-03" db="EMBL/GenBank/DDBJ databases">
        <authorList>
            <person name="Ichikawa N."/>
            <person name="Kimura A."/>
            <person name="Kitahashi Y."/>
            <person name="Uohara A."/>
        </authorList>
    </citation>
    <scope>NUCLEOTIDE SEQUENCE [LARGE SCALE GENOMIC DNA]</scope>
    <source>
        <strain evidence="1 2">NBRC 108638</strain>
    </source>
</reference>
<dbReference type="RefSeq" id="WP_173082286.1">
    <property type="nucleotide sequence ID" value="NZ_BLPG01000001.1"/>
</dbReference>
<organism evidence="1 2">
    <name type="scientific">Phytohabitans rumicis</name>
    <dbReference type="NCBI Taxonomy" id="1076125"/>
    <lineage>
        <taxon>Bacteria</taxon>
        <taxon>Bacillati</taxon>
        <taxon>Actinomycetota</taxon>
        <taxon>Actinomycetes</taxon>
        <taxon>Micromonosporales</taxon>
        <taxon>Micromonosporaceae</taxon>
    </lineage>
</organism>
<accession>A0A6V8LJ99</accession>
<name>A0A6V8LJ99_9ACTN</name>
<evidence type="ECO:0000313" key="2">
    <source>
        <dbReference type="Proteomes" id="UP000482960"/>
    </source>
</evidence>
<keyword evidence="2" id="KW-1185">Reference proteome</keyword>
<sequence length="132" mass="13105">MFNNNGGACPTGIFLTTATSVTNNTNGDWSIALQYDPAGSTGTMTIPTGGVVTTISGLASCTIVVAPDGPATITGPWVDGAPPRLDFSAGVNVPIRVTGGLGCPTAATSAVFRATYEVANTTDPASPITVTA</sequence>
<protein>
    <submittedName>
        <fullName evidence="1">Uncharacterized protein</fullName>
    </submittedName>
</protein>
<dbReference type="EMBL" id="BLPG01000001">
    <property type="protein sequence ID" value="GFJ94938.1"/>
    <property type="molecule type" value="Genomic_DNA"/>
</dbReference>